<evidence type="ECO:0000313" key="2">
    <source>
        <dbReference type="EMBL" id="OWP82867.1"/>
    </source>
</evidence>
<dbReference type="SUPFAM" id="SSF48452">
    <property type="entry name" value="TPR-like"/>
    <property type="match status" value="1"/>
</dbReference>
<dbReference type="InterPro" id="IPR019734">
    <property type="entry name" value="TPR_rpt"/>
</dbReference>
<organism evidence="2 3">
    <name type="scientific">Flavobacterium davisii</name>
    <dbReference type="NCBI Taxonomy" id="2906077"/>
    <lineage>
        <taxon>Bacteria</taxon>
        <taxon>Pseudomonadati</taxon>
        <taxon>Bacteroidota</taxon>
        <taxon>Flavobacteriia</taxon>
        <taxon>Flavobacteriales</taxon>
        <taxon>Flavobacteriaceae</taxon>
        <taxon>Flavobacterium</taxon>
    </lineage>
</organism>
<dbReference type="EMBL" id="MTCZ01000226">
    <property type="protein sequence ID" value="OWP82867.1"/>
    <property type="molecule type" value="Genomic_DNA"/>
</dbReference>
<sequence>MSSNLPIIRQVNWLSLIPQALLMFSLLYIYEKIEISAPILYAILTYLVIEFVLRFGIAKNHRNGITFVKKKDFQNAIPEFKKNYDFFFKNKWLDDYRVLFLLSSSKISYREKALCNIAFCYSQIQKGVESIEYYEKAIREFPKSELAKAGLNMLKYVNID</sequence>
<evidence type="ECO:0000256" key="1">
    <source>
        <dbReference type="SAM" id="Phobius"/>
    </source>
</evidence>
<dbReference type="SMART" id="SM00028">
    <property type="entry name" value="TPR"/>
    <property type="match status" value="1"/>
</dbReference>
<keyword evidence="1" id="KW-1133">Transmembrane helix</keyword>
<dbReference type="Proteomes" id="UP000197768">
    <property type="component" value="Unassembled WGS sequence"/>
</dbReference>
<feature type="transmembrane region" description="Helical" evidence="1">
    <location>
        <begin position="12"/>
        <end position="29"/>
    </location>
</feature>
<dbReference type="InterPro" id="IPR011990">
    <property type="entry name" value="TPR-like_helical_dom_sf"/>
</dbReference>
<gene>
    <name evidence="2" type="ORF">BWK59_13590</name>
</gene>
<comment type="caution">
    <text evidence="2">The sequence shown here is derived from an EMBL/GenBank/DDBJ whole genome shotgun (WGS) entry which is preliminary data.</text>
</comment>
<dbReference type="Gene3D" id="1.25.40.10">
    <property type="entry name" value="Tetratricopeptide repeat domain"/>
    <property type="match status" value="1"/>
</dbReference>
<proteinExistence type="predicted"/>
<keyword evidence="1" id="KW-0472">Membrane</keyword>
<keyword evidence="1" id="KW-0812">Transmembrane</keyword>
<evidence type="ECO:0000313" key="3">
    <source>
        <dbReference type="Proteomes" id="UP000197768"/>
    </source>
</evidence>
<dbReference type="AlphaFoldDB" id="A0A2D0AIA0"/>
<feature type="transmembrane region" description="Helical" evidence="1">
    <location>
        <begin position="35"/>
        <end position="53"/>
    </location>
</feature>
<reference evidence="2 3" key="1">
    <citation type="journal article" date="2017" name="Infect. Genet. Evol.">
        <title>Comparative genome analysis of fish pathogen Flavobacterium columnare reveals extensive sequence diversity within the species.</title>
        <authorList>
            <person name="Kayansamruaj P."/>
            <person name="Dong H.T."/>
            <person name="Hirono I."/>
            <person name="Kondo H."/>
            <person name="Senapin S."/>
            <person name="Rodkhum C."/>
        </authorList>
    </citation>
    <scope>NUCLEOTIDE SEQUENCE [LARGE SCALE GENOMIC DNA]</scope>
    <source>
        <strain evidence="2 3">1215</strain>
    </source>
</reference>
<accession>A0A2D0AIA0</accession>
<protein>
    <recommendedName>
        <fullName evidence="4">Tetratricopeptide repeat protein</fullName>
    </recommendedName>
</protein>
<evidence type="ECO:0008006" key="4">
    <source>
        <dbReference type="Google" id="ProtNLM"/>
    </source>
</evidence>
<dbReference type="RefSeq" id="WP_088394744.1">
    <property type="nucleotide sequence ID" value="NZ_MTCZ01000226.1"/>
</dbReference>
<name>A0A2D0AIA0_9FLAO</name>